<name>A0ABW4NC48_9SPHN</name>
<dbReference type="InterPro" id="IPR037066">
    <property type="entry name" value="Plug_dom_sf"/>
</dbReference>
<keyword evidence="9 10" id="KW-0998">Cell outer membrane</keyword>
<dbReference type="InterPro" id="IPR036942">
    <property type="entry name" value="Beta-barrel_TonB_sf"/>
</dbReference>
<keyword evidence="2 10" id="KW-0813">Transport</keyword>
<dbReference type="InterPro" id="IPR000531">
    <property type="entry name" value="Beta-barrel_TonB"/>
</dbReference>
<evidence type="ECO:0000313" key="16">
    <source>
        <dbReference type="Proteomes" id="UP001597283"/>
    </source>
</evidence>
<sequence>MRKQLFASVAFAALLIPGAAYAQSTGSIDFEDETPNEVVVRGSRDTDVAGFENPTTTKAKAVLTQEFISRTAPGQSINETINALPGVSFQNNDPFGSAGGTLTIRGFDSTRISQTFDGVPLNDSGNYSIYSNQQLDPELIEQVNVNLGSTDVDSPTAGATGSTVNYRTIRPSKDFSVKMVGSVGDYDFFRTFGLIQTGEIFAGGPRMFVSASQARNNVVFNNIGKIRKQQYNARIWQDIGSDGDFVSLSGHYNVNRNNFQGSLPLRRDLVQRSVTGTSPNQTVSESNQRIVGSGSNNRFVLDNERPYYEIARCQTQQAAVRETFAQVSASGYNDPDGATTCGSTFDERYNPSNTGNFRGASRFTLAEGLVFTFDPSYQFVKANGGGTAVAQEGFRDVNPTGGTATTAQCVNAPATSGYSCQVGYIGGTPYFGRDLNGDGDLFDTVRVLAPNQTGTRRFGLISGLRWDVSDTQTLRLNYTFDRARHRQTGEVNFLQANGVPFDVFPINDQVKDGSGAVLQRRDRLSYALLNQVSGEYRGEFFDETLVVNLGVRAPFFKRDLNNYCATSSAAGFVECFGSNTAGLQAYLASNPTVTISGTGASAVTAPIQGPQRRVFKYNRVLPNVGLTYNLTRQFQVFGNYSKGLQVPGTDNLYNSFFFPLTVEQANPRPETTDNFDAGVRFTSSKLQAQLSGWYTDYKDRLAQSYDPDLDRTLYRNLGRVKKYGFDGSIQYQPIREFNVYAFGSYLESEIQDDVLIGRLSNGTAVFAPTRGKREGGSPVYTFGGGANAMLGPIELGVNAKRTGPRYVYDTNEPVRQALSVNGVTQTYEIFPAKTPAYTLVDFNARVGLDWAGLGKQTYFQFNLLNAFNETFVGGFQANLNQGPTINSTTGAITNYGSPPNAQLGYPRTFIGSLVVGF</sequence>
<evidence type="ECO:0000256" key="10">
    <source>
        <dbReference type="PROSITE-ProRule" id="PRU01360"/>
    </source>
</evidence>
<dbReference type="SUPFAM" id="SSF56935">
    <property type="entry name" value="Porins"/>
    <property type="match status" value="1"/>
</dbReference>
<evidence type="ECO:0000259" key="13">
    <source>
        <dbReference type="Pfam" id="PF00593"/>
    </source>
</evidence>
<evidence type="ECO:0000256" key="5">
    <source>
        <dbReference type="ARBA" id="ARBA00022729"/>
    </source>
</evidence>
<comment type="subcellular location">
    <subcellularLocation>
        <location evidence="1 10">Cell outer membrane</location>
        <topology evidence="1 10">Multi-pass membrane protein</topology>
    </subcellularLocation>
</comment>
<comment type="caution">
    <text evidence="15">The sequence shown here is derived from an EMBL/GenBank/DDBJ whole genome shotgun (WGS) entry which is preliminary data.</text>
</comment>
<reference evidence="16" key="1">
    <citation type="journal article" date="2019" name="Int. J. Syst. Evol. Microbiol.">
        <title>The Global Catalogue of Microorganisms (GCM) 10K type strain sequencing project: providing services to taxonomists for standard genome sequencing and annotation.</title>
        <authorList>
            <consortium name="The Broad Institute Genomics Platform"/>
            <consortium name="The Broad Institute Genome Sequencing Center for Infectious Disease"/>
            <person name="Wu L."/>
            <person name="Ma J."/>
        </authorList>
    </citation>
    <scope>NUCLEOTIDE SEQUENCE [LARGE SCALE GENOMIC DNA]</scope>
    <source>
        <strain evidence="16">Q85</strain>
    </source>
</reference>
<dbReference type="PANTHER" id="PTHR30069:SF29">
    <property type="entry name" value="HEMOGLOBIN AND HEMOGLOBIN-HAPTOGLOBIN-BINDING PROTEIN 1-RELATED"/>
    <property type="match status" value="1"/>
</dbReference>
<dbReference type="EMBL" id="JBHUFC010000003">
    <property type="protein sequence ID" value="MFD1787707.1"/>
    <property type="molecule type" value="Genomic_DNA"/>
</dbReference>
<keyword evidence="16" id="KW-1185">Reference proteome</keyword>
<proteinExistence type="inferred from homology"/>
<protein>
    <submittedName>
        <fullName evidence="15">TonB-dependent receptor</fullName>
    </submittedName>
</protein>
<keyword evidence="3 10" id="KW-1134">Transmembrane beta strand</keyword>
<keyword evidence="8 15" id="KW-0675">Receptor</keyword>
<evidence type="ECO:0000256" key="3">
    <source>
        <dbReference type="ARBA" id="ARBA00022452"/>
    </source>
</evidence>
<dbReference type="PANTHER" id="PTHR30069">
    <property type="entry name" value="TONB-DEPENDENT OUTER MEMBRANE RECEPTOR"/>
    <property type="match status" value="1"/>
</dbReference>
<dbReference type="Pfam" id="PF07715">
    <property type="entry name" value="Plug"/>
    <property type="match status" value="1"/>
</dbReference>
<dbReference type="RefSeq" id="WP_380940073.1">
    <property type="nucleotide sequence ID" value="NZ_JBHUFC010000003.1"/>
</dbReference>
<dbReference type="PROSITE" id="PS52016">
    <property type="entry name" value="TONB_DEPENDENT_REC_3"/>
    <property type="match status" value="1"/>
</dbReference>
<evidence type="ECO:0000256" key="4">
    <source>
        <dbReference type="ARBA" id="ARBA00022692"/>
    </source>
</evidence>
<dbReference type="InterPro" id="IPR012910">
    <property type="entry name" value="Plug_dom"/>
</dbReference>
<feature type="domain" description="TonB-dependent receptor plug" evidence="14">
    <location>
        <begin position="56"/>
        <end position="155"/>
    </location>
</feature>
<evidence type="ECO:0000256" key="6">
    <source>
        <dbReference type="ARBA" id="ARBA00023077"/>
    </source>
</evidence>
<accession>A0ABW4NC48</accession>
<evidence type="ECO:0000256" key="2">
    <source>
        <dbReference type="ARBA" id="ARBA00022448"/>
    </source>
</evidence>
<evidence type="ECO:0000256" key="12">
    <source>
        <dbReference type="SAM" id="SignalP"/>
    </source>
</evidence>
<keyword evidence="7 10" id="KW-0472">Membrane</keyword>
<feature type="domain" description="TonB-dependent receptor-like beta-barrel" evidence="13">
    <location>
        <begin position="332"/>
        <end position="848"/>
    </location>
</feature>
<dbReference type="Proteomes" id="UP001597283">
    <property type="component" value="Unassembled WGS sequence"/>
</dbReference>
<feature type="signal peptide" evidence="12">
    <location>
        <begin position="1"/>
        <end position="22"/>
    </location>
</feature>
<evidence type="ECO:0000256" key="8">
    <source>
        <dbReference type="ARBA" id="ARBA00023170"/>
    </source>
</evidence>
<evidence type="ECO:0000256" key="7">
    <source>
        <dbReference type="ARBA" id="ARBA00023136"/>
    </source>
</evidence>
<comment type="similarity">
    <text evidence="10 11">Belongs to the TonB-dependent receptor family.</text>
</comment>
<dbReference type="Gene3D" id="2.40.170.20">
    <property type="entry name" value="TonB-dependent receptor, beta-barrel domain"/>
    <property type="match status" value="1"/>
</dbReference>
<keyword evidence="5 12" id="KW-0732">Signal</keyword>
<evidence type="ECO:0000313" key="15">
    <source>
        <dbReference type="EMBL" id="MFD1787707.1"/>
    </source>
</evidence>
<evidence type="ECO:0000256" key="1">
    <source>
        <dbReference type="ARBA" id="ARBA00004571"/>
    </source>
</evidence>
<gene>
    <name evidence="15" type="ORF">ACFSC3_08990</name>
</gene>
<dbReference type="Gene3D" id="2.170.130.10">
    <property type="entry name" value="TonB-dependent receptor, plug domain"/>
    <property type="match status" value="1"/>
</dbReference>
<dbReference type="InterPro" id="IPR039426">
    <property type="entry name" value="TonB-dep_rcpt-like"/>
</dbReference>
<keyword evidence="6 11" id="KW-0798">TonB box</keyword>
<dbReference type="Pfam" id="PF00593">
    <property type="entry name" value="TonB_dep_Rec_b-barrel"/>
    <property type="match status" value="1"/>
</dbReference>
<evidence type="ECO:0000256" key="9">
    <source>
        <dbReference type="ARBA" id="ARBA00023237"/>
    </source>
</evidence>
<keyword evidence="4 10" id="KW-0812">Transmembrane</keyword>
<evidence type="ECO:0000256" key="11">
    <source>
        <dbReference type="RuleBase" id="RU003357"/>
    </source>
</evidence>
<feature type="chain" id="PRO_5045419074" evidence="12">
    <location>
        <begin position="23"/>
        <end position="917"/>
    </location>
</feature>
<organism evidence="15 16">
    <name type="scientific">Sphingomonas floccifaciens</name>
    <dbReference type="NCBI Taxonomy" id="1844115"/>
    <lineage>
        <taxon>Bacteria</taxon>
        <taxon>Pseudomonadati</taxon>
        <taxon>Pseudomonadota</taxon>
        <taxon>Alphaproteobacteria</taxon>
        <taxon>Sphingomonadales</taxon>
        <taxon>Sphingomonadaceae</taxon>
        <taxon>Sphingomonas</taxon>
    </lineage>
</organism>
<evidence type="ECO:0000259" key="14">
    <source>
        <dbReference type="Pfam" id="PF07715"/>
    </source>
</evidence>